<evidence type="ECO:0000313" key="2">
    <source>
        <dbReference type="EMBL" id="AKJ68824.1"/>
    </source>
</evidence>
<feature type="signal peptide" evidence="1">
    <location>
        <begin position="1"/>
        <end position="24"/>
    </location>
</feature>
<evidence type="ECO:0000256" key="1">
    <source>
        <dbReference type="SAM" id="SignalP"/>
    </source>
</evidence>
<evidence type="ECO:0000313" key="3">
    <source>
        <dbReference type="Proteomes" id="UP000036700"/>
    </source>
</evidence>
<dbReference type="KEGG" id="ptx:ABW99_11940"/>
<proteinExistence type="predicted"/>
<dbReference type="AlphaFoldDB" id="A0A0G3ES13"/>
<dbReference type="EMBL" id="CP011568">
    <property type="protein sequence ID" value="AKJ68824.1"/>
    <property type="molecule type" value="Genomic_DNA"/>
</dbReference>
<dbReference type="RefSeq" id="WP_047214711.1">
    <property type="nucleotide sequence ID" value="NZ_CP011568.3"/>
</dbReference>
<keyword evidence="1" id="KW-0732">Signal</keyword>
<accession>A0A0G3ES13</accession>
<dbReference type="Proteomes" id="UP000036700">
    <property type="component" value="Chromosome"/>
</dbReference>
<feature type="chain" id="PRO_5002553564" evidence="1">
    <location>
        <begin position="25"/>
        <end position="88"/>
    </location>
</feature>
<dbReference type="PATRIC" id="fig|445709.3.peg.2542"/>
<dbReference type="STRING" id="445709.ABW99_11940"/>
<reference evidence="3" key="1">
    <citation type="submission" date="2015-06" db="EMBL/GenBank/DDBJ databases">
        <authorList>
            <person name="Lim Y.L."/>
            <person name="Ee R."/>
            <person name="Yong D."/>
            <person name="How K.Y."/>
            <person name="Yin W.F."/>
            <person name="Chan K.G."/>
        </authorList>
    </citation>
    <scope>NUCLEOTIDE SEQUENCE [LARGE SCALE GENOMIC DNA]</scope>
    <source>
        <strain evidence="3">DSM 25325</strain>
    </source>
</reference>
<keyword evidence="3" id="KW-1185">Reference proteome</keyword>
<dbReference type="PROSITE" id="PS51257">
    <property type="entry name" value="PROKAR_LIPOPROTEIN"/>
    <property type="match status" value="1"/>
</dbReference>
<gene>
    <name evidence="2" type="ORF">ABW99_11940</name>
</gene>
<name>A0A0G3ES13_9BURK</name>
<organism evidence="2 3">
    <name type="scientific">Pandoraea thiooxydans</name>
    <dbReference type="NCBI Taxonomy" id="445709"/>
    <lineage>
        <taxon>Bacteria</taxon>
        <taxon>Pseudomonadati</taxon>
        <taxon>Pseudomonadota</taxon>
        <taxon>Betaproteobacteria</taxon>
        <taxon>Burkholderiales</taxon>
        <taxon>Burkholderiaceae</taxon>
        <taxon>Pandoraea</taxon>
    </lineage>
</organism>
<protein>
    <submittedName>
        <fullName evidence="2">Uncharacterized protein</fullName>
    </submittedName>
</protein>
<sequence length="88" mass="8926">MKTTQPLRAMSKLALALACAASLAGCAMNGMSPRQERNTALGAGIGALGGALISGGDAWTTIGGAVAGGVIGNVTTDNRGHYYRRDRY</sequence>